<keyword evidence="2" id="KW-1185">Reference proteome</keyword>
<protein>
    <recommendedName>
        <fullName evidence="3">Acyl carrier protein</fullName>
    </recommendedName>
</protein>
<dbReference type="RefSeq" id="WP_144844681.1">
    <property type="nucleotide sequence ID" value="NZ_VMRJ01000001.1"/>
</dbReference>
<reference evidence="1 2" key="1">
    <citation type="submission" date="2019-07" db="EMBL/GenBank/DDBJ databases">
        <title>Hymenobacter sp. straun FUR1 Genome sequencing and assembly.</title>
        <authorList>
            <person name="Chhetri G."/>
        </authorList>
    </citation>
    <scope>NUCLEOTIDE SEQUENCE [LARGE SCALE GENOMIC DNA]</scope>
    <source>
        <strain evidence="1 2">Fur1</strain>
    </source>
</reference>
<accession>A0A558C3C4</accession>
<comment type="caution">
    <text evidence="1">The sequence shown here is derived from an EMBL/GenBank/DDBJ whole genome shotgun (WGS) entry which is preliminary data.</text>
</comment>
<evidence type="ECO:0008006" key="3">
    <source>
        <dbReference type="Google" id="ProtNLM"/>
    </source>
</evidence>
<dbReference type="OrthoDB" id="9804551at2"/>
<evidence type="ECO:0000313" key="1">
    <source>
        <dbReference type="EMBL" id="TVT43309.1"/>
    </source>
</evidence>
<organism evidence="1 2">
    <name type="scientific">Hymenobacter setariae</name>
    <dbReference type="NCBI Taxonomy" id="2594794"/>
    <lineage>
        <taxon>Bacteria</taxon>
        <taxon>Pseudomonadati</taxon>
        <taxon>Bacteroidota</taxon>
        <taxon>Cytophagia</taxon>
        <taxon>Cytophagales</taxon>
        <taxon>Hymenobacteraceae</taxon>
        <taxon>Hymenobacter</taxon>
    </lineage>
</organism>
<dbReference type="EMBL" id="VMRJ01000001">
    <property type="protein sequence ID" value="TVT43309.1"/>
    <property type="molecule type" value="Genomic_DNA"/>
</dbReference>
<dbReference type="AlphaFoldDB" id="A0A558C3C4"/>
<dbReference type="Proteomes" id="UP000317624">
    <property type="component" value="Unassembled WGS sequence"/>
</dbReference>
<dbReference type="InterPro" id="IPR036736">
    <property type="entry name" value="ACP-like_sf"/>
</dbReference>
<dbReference type="SUPFAM" id="SSF47336">
    <property type="entry name" value="ACP-like"/>
    <property type="match status" value="1"/>
</dbReference>
<dbReference type="Gene3D" id="1.10.1200.10">
    <property type="entry name" value="ACP-like"/>
    <property type="match status" value="1"/>
</dbReference>
<name>A0A558C3C4_9BACT</name>
<sequence>MARDSTVTDANLAWHEQVYTQVRKQVWYLRHPVLTPATHLQHDLQLDLLERVQLGIRLEYSLTLEFPDTEIGQWQTLADVLACVQRHLRAAAAQQGILTPCRS</sequence>
<gene>
    <name evidence="1" type="ORF">FNT36_04260</name>
</gene>
<evidence type="ECO:0000313" key="2">
    <source>
        <dbReference type="Proteomes" id="UP000317624"/>
    </source>
</evidence>
<proteinExistence type="predicted"/>